<reference evidence="1" key="1">
    <citation type="submission" date="2023-10" db="EMBL/GenBank/DDBJ databases">
        <authorList>
            <person name="Rodriguez Cubillos JULIANA M."/>
            <person name="De Vega J."/>
        </authorList>
    </citation>
    <scope>NUCLEOTIDE SEQUENCE</scope>
</reference>
<evidence type="ECO:0000313" key="2">
    <source>
        <dbReference type="Proteomes" id="UP001177021"/>
    </source>
</evidence>
<name>A0ACB0L699_TRIPR</name>
<dbReference type="Proteomes" id="UP001177021">
    <property type="component" value="Unassembled WGS sequence"/>
</dbReference>
<organism evidence="1 2">
    <name type="scientific">Trifolium pratense</name>
    <name type="common">Red clover</name>
    <dbReference type="NCBI Taxonomy" id="57577"/>
    <lineage>
        <taxon>Eukaryota</taxon>
        <taxon>Viridiplantae</taxon>
        <taxon>Streptophyta</taxon>
        <taxon>Embryophyta</taxon>
        <taxon>Tracheophyta</taxon>
        <taxon>Spermatophyta</taxon>
        <taxon>Magnoliopsida</taxon>
        <taxon>eudicotyledons</taxon>
        <taxon>Gunneridae</taxon>
        <taxon>Pentapetalae</taxon>
        <taxon>rosids</taxon>
        <taxon>fabids</taxon>
        <taxon>Fabales</taxon>
        <taxon>Fabaceae</taxon>
        <taxon>Papilionoideae</taxon>
        <taxon>50 kb inversion clade</taxon>
        <taxon>NPAAA clade</taxon>
        <taxon>Hologalegina</taxon>
        <taxon>IRL clade</taxon>
        <taxon>Trifolieae</taxon>
        <taxon>Trifolium</taxon>
    </lineage>
</organism>
<accession>A0ACB0L699</accession>
<sequence>MERKMLFSMYFFLIVVLAAQEAVVQIEAAPCVIRTTMFTDPCISEYDSISCYHTCKINKYLLGGTCKKEEAMVQIEACDIICLMFPGECKGFGDNEICNNVCKINKFLFGGYCISGKCICYAKVY</sequence>
<comment type="caution">
    <text evidence="1">The sequence shown here is derived from an EMBL/GenBank/DDBJ whole genome shotgun (WGS) entry which is preliminary data.</text>
</comment>
<gene>
    <name evidence="1" type="ORF">MILVUS5_LOCUS29941</name>
</gene>
<evidence type="ECO:0000313" key="1">
    <source>
        <dbReference type="EMBL" id="CAJ2664826.1"/>
    </source>
</evidence>
<proteinExistence type="predicted"/>
<dbReference type="EMBL" id="CASHSV030000409">
    <property type="protein sequence ID" value="CAJ2664826.1"/>
    <property type="molecule type" value="Genomic_DNA"/>
</dbReference>
<protein>
    <submittedName>
        <fullName evidence="1">Uncharacterized protein</fullName>
    </submittedName>
</protein>
<keyword evidence="2" id="KW-1185">Reference proteome</keyword>